<sequence length="247" mass="27648">MLWQSSWCIQYLMGFIFFTGVNFIPTMVVVARVCFTPTAVGPGIPEIKAYLNGVDTPNMFGATTLIVKMLVLDLYLLQQREYFGQYGKVLKVSISRTSAGAIQHFDNTCSVYIPYSKEEETVQCIQSVYGFTLDGRSLRACFGTTKYCHAWLRNVSCSNPDCLYLHEIGTQEDSFTKDGIISAYTRNVCVCELNLIWRATNICADLLAENAAARCETFMLIHDAPKTLLTLLAKDRIGVGCLTRVHL</sequence>
<gene>
    <name evidence="1" type="ORF">LOK49_LG05G02196</name>
</gene>
<accession>A0ACC0HTU8</accession>
<proteinExistence type="predicted"/>
<evidence type="ECO:0000313" key="1">
    <source>
        <dbReference type="EMBL" id="KAI8016591.1"/>
    </source>
</evidence>
<organism evidence="1 2">
    <name type="scientific">Camellia lanceoleosa</name>
    <dbReference type="NCBI Taxonomy" id="1840588"/>
    <lineage>
        <taxon>Eukaryota</taxon>
        <taxon>Viridiplantae</taxon>
        <taxon>Streptophyta</taxon>
        <taxon>Embryophyta</taxon>
        <taxon>Tracheophyta</taxon>
        <taxon>Spermatophyta</taxon>
        <taxon>Magnoliopsida</taxon>
        <taxon>eudicotyledons</taxon>
        <taxon>Gunneridae</taxon>
        <taxon>Pentapetalae</taxon>
        <taxon>asterids</taxon>
        <taxon>Ericales</taxon>
        <taxon>Theaceae</taxon>
        <taxon>Camellia</taxon>
    </lineage>
</organism>
<dbReference type="EMBL" id="CM045761">
    <property type="protein sequence ID" value="KAI8016591.1"/>
    <property type="molecule type" value="Genomic_DNA"/>
</dbReference>
<keyword evidence="2" id="KW-1185">Reference proteome</keyword>
<evidence type="ECO:0000313" key="2">
    <source>
        <dbReference type="Proteomes" id="UP001060215"/>
    </source>
</evidence>
<protein>
    <submittedName>
        <fullName evidence="1">CCR4-NOT transcription complex subunit 4</fullName>
    </submittedName>
</protein>
<reference evidence="1 2" key="1">
    <citation type="journal article" date="2022" name="Plant J.">
        <title>Chromosome-level genome of Camellia lanceoleosa provides a valuable resource for understanding genome evolution and self-incompatibility.</title>
        <authorList>
            <person name="Gong W."/>
            <person name="Xiao S."/>
            <person name="Wang L."/>
            <person name="Liao Z."/>
            <person name="Chang Y."/>
            <person name="Mo W."/>
            <person name="Hu G."/>
            <person name="Li W."/>
            <person name="Zhao G."/>
            <person name="Zhu H."/>
            <person name="Hu X."/>
            <person name="Ji K."/>
            <person name="Xiang X."/>
            <person name="Song Q."/>
            <person name="Yuan D."/>
            <person name="Jin S."/>
            <person name="Zhang L."/>
        </authorList>
    </citation>
    <scope>NUCLEOTIDE SEQUENCE [LARGE SCALE GENOMIC DNA]</scope>
    <source>
        <strain evidence="1">SQ_2022a</strain>
    </source>
</reference>
<name>A0ACC0HTU8_9ERIC</name>
<comment type="caution">
    <text evidence="1">The sequence shown here is derived from an EMBL/GenBank/DDBJ whole genome shotgun (WGS) entry which is preliminary data.</text>
</comment>
<dbReference type="Proteomes" id="UP001060215">
    <property type="component" value="Chromosome 4"/>
</dbReference>